<dbReference type="PANTHER" id="PTHR10625">
    <property type="entry name" value="HISTONE DEACETYLASE HDAC1-RELATED"/>
    <property type="match status" value="1"/>
</dbReference>
<dbReference type="Proteomes" id="UP001549047">
    <property type="component" value="Unassembled WGS sequence"/>
</dbReference>
<keyword evidence="3" id="KW-0479">Metal-binding</keyword>
<keyword evidence="8" id="KW-1185">Reference proteome</keyword>
<organism evidence="7 8">
    <name type="scientific">Rhizobium aquaticum</name>
    <dbReference type="NCBI Taxonomy" id="1549636"/>
    <lineage>
        <taxon>Bacteria</taxon>
        <taxon>Pseudomonadati</taxon>
        <taxon>Pseudomonadota</taxon>
        <taxon>Alphaproteobacteria</taxon>
        <taxon>Hyphomicrobiales</taxon>
        <taxon>Rhizobiaceae</taxon>
        <taxon>Rhizobium/Agrobacterium group</taxon>
        <taxon>Rhizobium</taxon>
    </lineage>
</organism>
<evidence type="ECO:0000256" key="5">
    <source>
        <dbReference type="ARBA" id="ARBA00022833"/>
    </source>
</evidence>
<dbReference type="EMBL" id="JBEPMB010000009">
    <property type="protein sequence ID" value="MET3615770.1"/>
    <property type="molecule type" value="Genomic_DNA"/>
</dbReference>
<comment type="caution">
    <text evidence="7">The sequence shown here is derived from an EMBL/GenBank/DDBJ whole genome shotgun (WGS) entry which is preliminary data.</text>
</comment>
<keyword evidence="4" id="KW-0378">Hydrolase</keyword>
<reference evidence="7 8" key="1">
    <citation type="submission" date="2024-06" db="EMBL/GenBank/DDBJ databases">
        <title>Genomic Encyclopedia of Type Strains, Phase IV (KMG-IV): sequencing the most valuable type-strain genomes for metagenomic binning, comparative biology and taxonomic classification.</title>
        <authorList>
            <person name="Goeker M."/>
        </authorList>
    </citation>
    <scope>NUCLEOTIDE SEQUENCE [LARGE SCALE GENOMIC DNA]</scope>
    <source>
        <strain evidence="7 8">DSM 29780</strain>
    </source>
</reference>
<comment type="cofactor">
    <cofactor evidence="1">
        <name>Zn(2+)</name>
        <dbReference type="ChEBI" id="CHEBI:29105"/>
    </cofactor>
</comment>
<name>A0ABV2J772_9HYPH</name>
<dbReference type="InterPro" id="IPR023696">
    <property type="entry name" value="Ureohydrolase_dom_sf"/>
</dbReference>
<evidence type="ECO:0000256" key="3">
    <source>
        <dbReference type="ARBA" id="ARBA00022723"/>
    </source>
</evidence>
<dbReference type="Gene3D" id="3.40.800.20">
    <property type="entry name" value="Histone deacetylase domain"/>
    <property type="match status" value="1"/>
</dbReference>
<evidence type="ECO:0000256" key="2">
    <source>
        <dbReference type="ARBA" id="ARBA00005947"/>
    </source>
</evidence>
<evidence type="ECO:0000259" key="6">
    <source>
        <dbReference type="Pfam" id="PF00850"/>
    </source>
</evidence>
<evidence type="ECO:0000313" key="8">
    <source>
        <dbReference type="Proteomes" id="UP001549047"/>
    </source>
</evidence>
<dbReference type="Pfam" id="PF00850">
    <property type="entry name" value="Hist_deacetyl"/>
    <property type="match status" value="1"/>
</dbReference>
<accession>A0ABV2J772</accession>
<proteinExistence type="inferred from homology"/>
<gene>
    <name evidence="7" type="ORF">ABID16_004117</name>
</gene>
<feature type="domain" description="Histone deacetylase" evidence="6">
    <location>
        <begin position="7"/>
        <end position="108"/>
    </location>
</feature>
<dbReference type="PANTHER" id="PTHR10625:SF17">
    <property type="entry name" value="HISTONE DEACETYLASE 8"/>
    <property type="match status" value="1"/>
</dbReference>
<sequence>MVGRASYLNHTALAAATLAKDGARVAVLDINAHHGNGTEDIFWQSASVLTVSIHADPAHDYPYFSGYADEIGNSAGEGFNLNLSLESGSAWANYSGALQAAITSTARRWLSSKAAMTDW</sequence>
<evidence type="ECO:0000256" key="4">
    <source>
        <dbReference type="ARBA" id="ARBA00022801"/>
    </source>
</evidence>
<keyword evidence="5" id="KW-0862">Zinc</keyword>
<comment type="similarity">
    <text evidence="2">Belongs to the histone deacetylase family.</text>
</comment>
<protein>
    <submittedName>
        <fullName evidence="7">Acetoin utilization deacetylase AcuC-like enzyme</fullName>
    </submittedName>
</protein>
<dbReference type="InterPro" id="IPR023801">
    <property type="entry name" value="His_deacetylse_dom"/>
</dbReference>
<evidence type="ECO:0000313" key="7">
    <source>
        <dbReference type="EMBL" id="MET3615770.1"/>
    </source>
</evidence>
<dbReference type="SUPFAM" id="SSF52768">
    <property type="entry name" value="Arginase/deacetylase"/>
    <property type="match status" value="1"/>
</dbReference>
<dbReference type="InterPro" id="IPR037138">
    <property type="entry name" value="His_deacetylse_dom_sf"/>
</dbReference>
<evidence type="ECO:0000256" key="1">
    <source>
        <dbReference type="ARBA" id="ARBA00001947"/>
    </source>
</evidence>